<dbReference type="GO" id="GO:0003677">
    <property type="term" value="F:DNA binding"/>
    <property type="evidence" value="ECO:0007669"/>
    <property type="project" value="UniProtKB-KW"/>
</dbReference>
<dbReference type="InterPro" id="IPR009061">
    <property type="entry name" value="DNA-bd_dom_put_sf"/>
</dbReference>
<protein>
    <submittedName>
        <fullName evidence="3">DNA-binding transcriptional MerR regulator</fullName>
    </submittedName>
</protein>
<dbReference type="Proteomes" id="UP000580861">
    <property type="component" value="Unassembled WGS sequence"/>
</dbReference>
<dbReference type="Pfam" id="PF13411">
    <property type="entry name" value="MerR_1"/>
    <property type="match status" value="1"/>
</dbReference>
<dbReference type="Pfam" id="PF06445">
    <property type="entry name" value="GyrI-like"/>
    <property type="match status" value="1"/>
</dbReference>
<feature type="domain" description="HTH merR-type" evidence="2">
    <location>
        <begin position="4"/>
        <end position="74"/>
    </location>
</feature>
<dbReference type="InterPro" id="IPR000551">
    <property type="entry name" value="MerR-type_HTH_dom"/>
</dbReference>
<gene>
    <name evidence="3" type="ORF">HDA45_001011</name>
</gene>
<dbReference type="InterPro" id="IPR011256">
    <property type="entry name" value="Reg_factor_effector_dom_sf"/>
</dbReference>
<evidence type="ECO:0000256" key="1">
    <source>
        <dbReference type="ARBA" id="ARBA00023125"/>
    </source>
</evidence>
<dbReference type="PROSITE" id="PS50937">
    <property type="entry name" value="HTH_MERR_2"/>
    <property type="match status" value="1"/>
</dbReference>
<dbReference type="SUPFAM" id="SSF46955">
    <property type="entry name" value="Putative DNA-binding domain"/>
    <property type="match status" value="1"/>
</dbReference>
<comment type="caution">
    <text evidence="3">The sequence shown here is derived from an EMBL/GenBank/DDBJ whole genome shotgun (WGS) entry which is preliminary data.</text>
</comment>
<keyword evidence="1 3" id="KW-0238">DNA-binding</keyword>
<sequence>MTTLMPIGVFAHATRLSVRALRNYDRLGLLVPARIDPGSGYRRYSLEQFADASLIRRLRELEVPLSEIAEILAAGTPDDVKAAIKRHHDRVAARAAELAAISGELDSVLAEPTRWLHVYERVRAPQPIARLRIRTPLSGLAELIGPAYARLFAALDAQGVAPSGPPGTRYLTEDPDELTVELFVPVDGPVRDDGELGSAELPGGLLAATIHEGDYGDVETAYRSLGRWIAERDRVPTGPAEELYLVAPGPSVAPEAYRTEIAWPVTT</sequence>
<organism evidence="3 4">
    <name type="scientific">Amycolatopsis umgeniensis</name>
    <dbReference type="NCBI Taxonomy" id="336628"/>
    <lineage>
        <taxon>Bacteria</taxon>
        <taxon>Bacillati</taxon>
        <taxon>Actinomycetota</taxon>
        <taxon>Actinomycetes</taxon>
        <taxon>Pseudonocardiales</taxon>
        <taxon>Pseudonocardiaceae</taxon>
        <taxon>Amycolatopsis</taxon>
    </lineage>
</organism>
<dbReference type="PROSITE" id="PS00552">
    <property type="entry name" value="HTH_MERR_1"/>
    <property type="match status" value="1"/>
</dbReference>
<dbReference type="Gene3D" id="3.20.80.10">
    <property type="entry name" value="Regulatory factor, effector binding domain"/>
    <property type="match status" value="1"/>
</dbReference>
<dbReference type="PANTHER" id="PTHR30204:SF97">
    <property type="entry name" value="MERR FAMILY REGULATORY PROTEIN"/>
    <property type="match status" value="1"/>
</dbReference>
<evidence type="ECO:0000313" key="4">
    <source>
        <dbReference type="Proteomes" id="UP000580861"/>
    </source>
</evidence>
<dbReference type="InterPro" id="IPR010499">
    <property type="entry name" value="AraC_E-bd"/>
</dbReference>
<reference evidence="3 4" key="1">
    <citation type="submission" date="2020-08" db="EMBL/GenBank/DDBJ databases">
        <title>Sequencing the genomes of 1000 actinobacteria strains.</title>
        <authorList>
            <person name="Klenk H.-P."/>
        </authorList>
    </citation>
    <scope>NUCLEOTIDE SEQUENCE [LARGE SCALE GENOMIC DNA]</scope>
    <source>
        <strain evidence="3 4">DSM 45272</strain>
    </source>
</reference>
<dbReference type="SUPFAM" id="SSF55136">
    <property type="entry name" value="Probable bacterial effector-binding domain"/>
    <property type="match status" value="1"/>
</dbReference>
<dbReference type="SMART" id="SM00871">
    <property type="entry name" value="AraC_E_bind"/>
    <property type="match status" value="1"/>
</dbReference>
<dbReference type="GO" id="GO:0003700">
    <property type="term" value="F:DNA-binding transcription factor activity"/>
    <property type="evidence" value="ECO:0007669"/>
    <property type="project" value="InterPro"/>
</dbReference>
<dbReference type="RefSeq" id="WP_184892298.1">
    <property type="nucleotide sequence ID" value="NZ_JACHMX010000001.1"/>
</dbReference>
<dbReference type="InterPro" id="IPR047057">
    <property type="entry name" value="MerR_fam"/>
</dbReference>
<dbReference type="InterPro" id="IPR029442">
    <property type="entry name" value="GyrI-like"/>
</dbReference>
<dbReference type="PANTHER" id="PTHR30204">
    <property type="entry name" value="REDOX-CYCLING DRUG-SENSING TRANSCRIPTIONAL ACTIVATOR SOXR"/>
    <property type="match status" value="1"/>
</dbReference>
<accession>A0A841AXB2</accession>
<dbReference type="Gene3D" id="1.10.1660.10">
    <property type="match status" value="1"/>
</dbReference>
<evidence type="ECO:0000313" key="3">
    <source>
        <dbReference type="EMBL" id="MBB5850924.1"/>
    </source>
</evidence>
<dbReference type="EMBL" id="JACHMX010000001">
    <property type="protein sequence ID" value="MBB5850924.1"/>
    <property type="molecule type" value="Genomic_DNA"/>
</dbReference>
<dbReference type="SMART" id="SM00422">
    <property type="entry name" value="HTH_MERR"/>
    <property type="match status" value="1"/>
</dbReference>
<keyword evidence="4" id="KW-1185">Reference proteome</keyword>
<name>A0A841AXB2_9PSEU</name>
<proteinExistence type="predicted"/>
<dbReference type="AlphaFoldDB" id="A0A841AXB2"/>
<evidence type="ECO:0000259" key="2">
    <source>
        <dbReference type="PROSITE" id="PS50937"/>
    </source>
</evidence>